<dbReference type="EMBL" id="JH711573">
    <property type="protein sequence ID" value="EIW87294.1"/>
    <property type="molecule type" value="Genomic_DNA"/>
</dbReference>
<dbReference type="SUPFAM" id="SSF53335">
    <property type="entry name" value="S-adenosyl-L-methionine-dependent methyltransferases"/>
    <property type="match status" value="1"/>
</dbReference>
<dbReference type="GO" id="GO:0016740">
    <property type="term" value="F:transferase activity"/>
    <property type="evidence" value="ECO:0007669"/>
    <property type="project" value="UniProtKB-KW"/>
</dbReference>
<proteinExistence type="inferred from homology"/>
<dbReference type="OMA" id="MEYNGEM"/>
<accession>A0A5M3N863</accession>
<evidence type="ECO:0000256" key="1">
    <source>
        <dbReference type="ARBA" id="ARBA00005179"/>
    </source>
</evidence>
<dbReference type="Gene3D" id="3.40.50.150">
    <property type="entry name" value="Vaccinia Virus protein VP39"/>
    <property type="match status" value="1"/>
</dbReference>
<dbReference type="InterPro" id="IPR051654">
    <property type="entry name" value="Meroterpenoid_MTases"/>
</dbReference>
<dbReference type="PANTHER" id="PTHR35897">
    <property type="entry name" value="METHYLTRANSFERASE AUSD"/>
    <property type="match status" value="1"/>
</dbReference>
<dbReference type="Proteomes" id="UP000053558">
    <property type="component" value="Unassembled WGS sequence"/>
</dbReference>
<dbReference type="PANTHER" id="PTHR35897:SF1">
    <property type="entry name" value="METHYLTRANSFERASE AUSD"/>
    <property type="match status" value="1"/>
</dbReference>
<evidence type="ECO:0000313" key="6">
    <source>
        <dbReference type="Proteomes" id="UP000053558"/>
    </source>
</evidence>
<comment type="pathway">
    <text evidence="1">Secondary metabolite biosynthesis.</text>
</comment>
<keyword evidence="2" id="KW-0808">Transferase</keyword>
<evidence type="ECO:0008006" key="7">
    <source>
        <dbReference type="Google" id="ProtNLM"/>
    </source>
</evidence>
<keyword evidence="6" id="KW-1185">Reference proteome</keyword>
<dbReference type="RefSeq" id="XP_007763830.1">
    <property type="nucleotide sequence ID" value="XM_007765640.1"/>
</dbReference>
<dbReference type="OrthoDB" id="2094832at2759"/>
<evidence type="ECO:0000256" key="4">
    <source>
        <dbReference type="ARBA" id="ARBA00038314"/>
    </source>
</evidence>
<organism evidence="5 6">
    <name type="scientific">Coniophora puteana (strain RWD-64-598)</name>
    <name type="common">Brown rot fungus</name>
    <dbReference type="NCBI Taxonomy" id="741705"/>
    <lineage>
        <taxon>Eukaryota</taxon>
        <taxon>Fungi</taxon>
        <taxon>Dikarya</taxon>
        <taxon>Basidiomycota</taxon>
        <taxon>Agaricomycotina</taxon>
        <taxon>Agaricomycetes</taxon>
        <taxon>Agaricomycetidae</taxon>
        <taxon>Boletales</taxon>
        <taxon>Coniophorineae</taxon>
        <taxon>Coniophoraceae</taxon>
        <taxon>Coniophora</taxon>
    </lineage>
</organism>
<evidence type="ECO:0000256" key="3">
    <source>
        <dbReference type="ARBA" id="ARBA00022691"/>
    </source>
</evidence>
<gene>
    <name evidence="5" type="ORF">CONPUDRAFT_116479</name>
</gene>
<sequence>MPSQALQTQTDSDASRHAIVASQGQLGLHNIPPPDDDRYQIGDEEAAFYKAQTGIHDDRELKEHIIRVQRKAYKVAPYTCVLVFAFLQFSVHKHPAYDKLVRIGNERKDAILLDIGGFFGQEARKAAADAAYKPENIVVQDLFDGFFPLGHELFRTTPSTFPAHFVAGDAFDAKVLDIFPPAELGQAPPRHAMTNLESLNPLRGQFSVIYAAKFFHLFNEEKQLHLARALAGLLSPEHGSMILGSHAGGKEKGLLTTERAGTRVSLFCHCPESWVAMWESDVFKTGQVKAEAWLKDMEYNGEMYCFLEWSVVRL</sequence>
<dbReference type="AlphaFoldDB" id="A0A5M3N863"/>
<name>A0A5M3N863_CONPW</name>
<dbReference type="GeneID" id="19199240"/>
<comment type="caution">
    <text evidence="5">The sequence shown here is derived from an EMBL/GenBank/DDBJ whole genome shotgun (WGS) entry which is preliminary data.</text>
</comment>
<evidence type="ECO:0000256" key="2">
    <source>
        <dbReference type="ARBA" id="ARBA00022679"/>
    </source>
</evidence>
<evidence type="ECO:0000313" key="5">
    <source>
        <dbReference type="EMBL" id="EIW87294.1"/>
    </source>
</evidence>
<dbReference type="KEGG" id="cput:CONPUDRAFT_116479"/>
<reference evidence="6" key="1">
    <citation type="journal article" date="2012" name="Science">
        <title>The Paleozoic origin of enzymatic lignin decomposition reconstructed from 31 fungal genomes.</title>
        <authorList>
            <person name="Floudas D."/>
            <person name="Binder M."/>
            <person name="Riley R."/>
            <person name="Barry K."/>
            <person name="Blanchette R.A."/>
            <person name="Henrissat B."/>
            <person name="Martinez A.T."/>
            <person name="Otillar R."/>
            <person name="Spatafora J.W."/>
            <person name="Yadav J.S."/>
            <person name="Aerts A."/>
            <person name="Benoit I."/>
            <person name="Boyd A."/>
            <person name="Carlson A."/>
            <person name="Copeland A."/>
            <person name="Coutinho P.M."/>
            <person name="de Vries R.P."/>
            <person name="Ferreira P."/>
            <person name="Findley K."/>
            <person name="Foster B."/>
            <person name="Gaskell J."/>
            <person name="Glotzer D."/>
            <person name="Gorecki P."/>
            <person name="Heitman J."/>
            <person name="Hesse C."/>
            <person name="Hori C."/>
            <person name="Igarashi K."/>
            <person name="Jurgens J.A."/>
            <person name="Kallen N."/>
            <person name="Kersten P."/>
            <person name="Kohler A."/>
            <person name="Kuees U."/>
            <person name="Kumar T.K.A."/>
            <person name="Kuo A."/>
            <person name="LaButti K."/>
            <person name="Larrondo L.F."/>
            <person name="Lindquist E."/>
            <person name="Ling A."/>
            <person name="Lombard V."/>
            <person name="Lucas S."/>
            <person name="Lundell T."/>
            <person name="Martin R."/>
            <person name="McLaughlin D.J."/>
            <person name="Morgenstern I."/>
            <person name="Morin E."/>
            <person name="Murat C."/>
            <person name="Nagy L.G."/>
            <person name="Nolan M."/>
            <person name="Ohm R.A."/>
            <person name="Patyshakuliyeva A."/>
            <person name="Rokas A."/>
            <person name="Ruiz-Duenas F.J."/>
            <person name="Sabat G."/>
            <person name="Salamov A."/>
            <person name="Samejima M."/>
            <person name="Schmutz J."/>
            <person name="Slot J.C."/>
            <person name="St John F."/>
            <person name="Stenlid J."/>
            <person name="Sun H."/>
            <person name="Sun S."/>
            <person name="Syed K."/>
            <person name="Tsang A."/>
            <person name="Wiebenga A."/>
            <person name="Young D."/>
            <person name="Pisabarro A."/>
            <person name="Eastwood D.C."/>
            <person name="Martin F."/>
            <person name="Cullen D."/>
            <person name="Grigoriev I.V."/>
            <person name="Hibbett D.S."/>
        </authorList>
    </citation>
    <scope>NUCLEOTIDE SEQUENCE [LARGE SCALE GENOMIC DNA]</scope>
    <source>
        <strain evidence="6">RWD-64-598 SS2</strain>
    </source>
</reference>
<protein>
    <recommendedName>
        <fullName evidence="7">Methyltransferase domain-containing protein</fullName>
    </recommendedName>
</protein>
<dbReference type="InterPro" id="IPR029063">
    <property type="entry name" value="SAM-dependent_MTases_sf"/>
</dbReference>
<keyword evidence="3" id="KW-0949">S-adenosyl-L-methionine</keyword>
<comment type="similarity">
    <text evidence="4">Belongs to the class I-like SAM-binding methyltransferase superfamily.</text>
</comment>